<dbReference type="AlphaFoldDB" id="I1QZJ7"/>
<keyword evidence="2" id="KW-1185">Reference proteome</keyword>
<evidence type="ECO:0000313" key="2">
    <source>
        <dbReference type="Proteomes" id="UP000007306"/>
    </source>
</evidence>
<dbReference type="HOGENOM" id="CLU_2546327_0_0_1"/>
<reference evidence="1 2" key="2">
    <citation type="submission" date="2018-04" db="EMBL/GenBank/DDBJ databases">
        <title>OglaRS2 (Oryza glaberrima Reference Sequence Version 2).</title>
        <authorList>
            <person name="Zhang J."/>
            <person name="Kudrna D."/>
            <person name="Lee S."/>
            <person name="Talag J."/>
            <person name="Rajasekar S."/>
            <person name="Wing R.A."/>
        </authorList>
    </citation>
    <scope>NUCLEOTIDE SEQUENCE [LARGE SCALE GENOMIC DNA]</scope>
    <source>
        <strain evidence="1 2">cv. IRGC 96717</strain>
    </source>
</reference>
<evidence type="ECO:0000313" key="1">
    <source>
        <dbReference type="EnsemblPlants" id="ORGLA11G0093900.1"/>
    </source>
</evidence>
<dbReference type="EnsemblPlants" id="ORGLA11G0093900.1">
    <property type="protein sequence ID" value="ORGLA11G0093900.1"/>
    <property type="gene ID" value="ORGLA11G0093900"/>
</dbReference>
<name>I1QZJ7_ORYGL</name>
<sequence>MAATKKPSCVWALRSDRGTGGDAEFVITRRADSKLAPVVGEGTVGAGDDDGVKLIISVSHEANTGGRRCASTSPVVTAGVKTP</sequence>
<organism evidence="1 2">
    <name type="scientific">Oryza glaberrima</name>
    <name type="common">African rice</name>
    <dbReference type="NCBI Taxonomy" id="4538"/>
    <lineage>
        <taxon>Eukaryota</taxon>
        <taxon>Viridiplantae</taxon>
        <taxon>Streptophyta</taxon>
        <taxon>Embryophyta</taxon>
        <taxon>Tracheophyta</taxon>
        <taxon>Spermatophyta</taxon>
        <taxon>Magnoliopsida</taxon>
        <taxon>Liliopsida</taxon>
        <taxon>Poales</taxon>
        <taxon>Poaceae</taxon>
        <taxon>BOP clade</taxon>
        <taxon>Oryzoideae</taxon>
        <taxon>Oryzeae</taxon>
        <taxon>Oryzinae</taxon>
        <taxon>Oryza</taxon>
    </lineage>
</organism>
<dbReference type="Gramene" id="ORGLA11G0093900.1">
    <property type="protein sequence ID" value="ORGLA11G0093900.1"/>
    <property type="gene ID" value="ORGLA11G0093900"/>
</dbReference>
<proteinExistence type="predicted"/>
<protein>
    <submittedName>
        <fullName evidence="1">Uncharacterized protein</fullName>
    </submittedName>
</protein>
<reference evidence="1" key="1">
    <citation type="submission" date="2015-06" db="UniProtKB">
        <authorList>
            <consortium name="EnsemblPlants"/>
        </authorList>
    </citation>
    <scope>IDENTIFICATION</scope>
</reference>
<dbReference type="Proteomes" id="UP000007306">
    <property type="component" value="Chromosome 11"/>
</dbReference>
<accession>I1QZJ7</accession>